<evidence type="ECO:0000256" key="4">
    <source>
        <dbReference type="ARBA" id="ARBA00022989"/>
    </source>
</evidence>
<dbReference type="InterPro" id="IPR042217">
    <property type="entry name" value="T4SS_VirB10/TrbI"/>
</dbReference>
<dbReference type="CDD" id="cd16429">
    <property type="entry name" value="VirB10"/>
    <property type="match status" value="1"/>
</dbReference>
<reference evidence="9 10" key="1">
    <citation type="submission" date="2016-01" db="EMBL/GenBank/DDBJ databases">
        <authorList>
            <person name="Varghese N."/>
        </authorList>
    </citation>
    <scope>NUCLEOTIDE SEQUENCE [LARGE SCALE GENOMIC DNA]</scope>
    <source>
        <strain evidence="9 10">HL-91</strain>
    </source>
</reference>
<evidence type="ECO:0000256" key="2">
    <source>
        <dbReference type="ARBA" id="ARBA00010265"/>
    </source>
</evidence>
<feature type="region of interest" description="Disordered" evidence="7">
    <location>
        <begin position="222"/>
        <end position="249"/>
    </location>
</feature>
<evidence type="ECO:0000256" key="5">
    <source>
        <dbReference type="ARBA" id="ARBA00023136"/>
    </source>
</evidence>
<keyword evidence="4 8" id="KW-1133">Transmembrane helix</keyword>
<accession>A0ABM9VQS1</accession>
<dbReference type="Gene3D" id="2.40.128.260">
    <property type="entry name" value="Type IV secretion system, VirB10/TraB/TrbI"/>
    <property type="match status" value="1"/>
</dbReference>
<evidence type="ECO:0000256" key="8">
    <source>
        <dbReference type="SAM" id="Phobius"/>
    </source>
</evidence>
<sequence length="448" mass="47812">MSDPTDLSTRLKALEEDFAAPKAARSNSSLLIFGILGAAAVVGTGVYFALSGPETSPRLATQSAQDFQTGGSAFGDMDVRRDPPPSPERVAEPVPETPSEMTALLEQLSAMQAELVALRDAPAPADDGRASELSDLQAQIRDMQAAADQAGREAQEAARRLDRELAERNRQITRLESELQMARLSQPPDQIAGDTRDLEREALERRRAAAEEARLARLNSPMLAIGGRGGSGEGESAQEASRLDDNEAFVRNVGRPAPVERARVIVNPANTVTQGSVIQASLETAIDSSLPGPIRAVVTQDVHSYDGMRILIPRGSRLIGRYSANIETGQYRAMVAWERIILPDNQSVAIAAYGGDAIGRAGLSGRVNKRFGERFGAAALISLLSSGPALASRDIDNETVRDGATRVSSDLRDATGNLVSDALSLPPVITINQGARVTVMVDRDLEIF</sequence>
<keyword evidence="5 8" id="KW-0472">Membrane</keyword>
<dbReference type="Proteomes" id="UP000182045">
    <property type="component" value="Unassembled WGS sequence"/>
</dbReference>
<organism evidence="9 10">
    <name type="scientific">Roseibaca calidilacus</name>
    <dbReference type="NCBI Taxonomy" id="1666912"/>
    <lineage>
        <taxon>Bacteria</taxon>
        <taxon>Pseudomonadati</taxon>
        <taxon>Pseudomonadota</taxon>
        <taxon>Alphaproteobacteria</taxon>
        <taxon>Rhodobacterales</taxon>
        <taxon>Paracoccaceae</taxon>
        <taxon>Roseinatronobacter</taxon>
    </lineage>
</organism>
<evidence type="ECO:0000313" key="9">
    <source>
        <dbReference type="EMBL" id="CUX79974.1"/>
    </source>
</evidence>
<comment type="subcellular location">
    <subcellularLocation>
        <location evidence="1">Membrane</location>
        <topology evidence="1">Single-pass membrane protein</topology>
    </subcellularLocation>
</comment>
<evidence type="ECO:0000256" key="6">
    <source>
        <dbReference type="SAM" id="Coils"/>
    </source>
</evidence>
<dbReference type="InterPro" id="IPR005498">
    <property type="entry name" value="T4SS_VirB10/TraB/TrbI"/>
</dbReference>
<keyword evidence="6" id="KW-0175">Coiled coil</keyword>
<comment type="similarity">
    <text evidence="2">Belongs to the TrbI/VirB10 family.</text>
</comment>
<evidence type="ECO:0000313" key="10">
    <source>
        <dbReference type="Proteomes" id="UP000182045"/>
    </source>
</evidence>
<keyword evidence="3 8" id="KW-0812">Transmembrane</keyword>
<dbReference type="RefSeq" id="WP_072244895.1">
    <property type="nucleotide sequence ID" value="NZ_FBYC01000003.1"/>
</dbReference>
<feature type="transmembrane region" description="Helical" evidence="8">
    <location>
        <begin position="30"/>
        <end position="50"/>
    </location>
</feature>
<comment type="caution">
    <text evidence="9">The sequence shown here is derived from an EMBL/GenBank/DDBJ whole genome shotgun (WGS) entry which is preliminary data.</text>
</comment>
<evidence type="ECO:0000256" key="3">
    <source>
        <dbReference type="ARBA" id="ARBA00022692"/>
    </source>
</evidence>
<feature type="coiled-coil region" evidence="6">
    <location>
        <begin position="101"/>
        <end position="185"/>
    </location>
</feature>
<dbReference type="EMBL" id="FBYC01000003">
    <property type="protein sequence ID" value="CUX79974.1"/>
    <property type="molecule type" value="Genomic_DNA"/>
</dbReference>
<proteinExistence type="inferred from homology"/>
<protein>
    <submittedName>
        <fullName evidence="9">Type IV secretion system protein VirB10</fullName>
    </submittedName>
</protein>
<keyword evidence="10" id="KW-1185">Reference proteome</keyword>
<evidence type="ECO:0000256" key="7">
    <source>
        <dbReference type="SAM" id="MobiDB-lite"/>
    </source>
</evidence>
<dbReference type="Pfam" id="PF03743">
    <property type="entry name" value="TrbI"/>
    <property type="match status" value="1"/>
</dbReference>
<name>A0ABM9VQS1_9RHOB</name>
<evidence type="ECO:0000256" key="1">
    <source>
        <dbReference type="ARBA" id="ARBA00004167"/>
    </source>
</evidence>
<feature type="region of interest" description="Disordered" evidence="7">
    <location>
        <begin position="68"/>
        <end position="95"/>
    </location>
</feature>
<gene>
    <name evidence="9" type="ORF">Ga0058931_0672</name>
</gene>